<comment type="caution">
    <text evidence="4">The sequence shown here is derived from an EMBL/GenBank/DDBJ whole genome shotgun (WGS) entry which is preliminary data.</text>
</comment>
<evidence type="ECO:0000313" key="5">
    <source>
        <dbReference type="Proteomes" id="UP000649151"/>
    </source>
</evidence>
<evidence type="ECO:0000313" key="4">
    <source>
        <dbReference type="EMBL" id="MBC5787933.1"/>
    </source>
</evidence>
<accession>A0ABR7IS55</accession>
<organism evidence="4 5">
    <name type="scientific">Clostridium facile</name>
    <dbReference type="NCBI Taxonomy" id="2763035"/>
    <lineage>
        <taxon>Bacteria</taxon>
        <taxon>Bacillati</taxon>
        <taxon>Bacillota</taxon>
        <taxon>Clostridia</taxon>
        <taxon>Eubacteriales</taxon>
        <taxon>Clostridiaceae</taxon>
        <taxon>Clostridium</taxon>
    </lineage>
</organism>
<feature type="transmembrane region" description="Helical" evidence="2">
    <location>
        <begin position="395"/>
        <end position="414"/>
    </location>
</feature>
<feature type="region of interest" description="Disordered" evidence="1">
    <location>
        <begin position="361"/>
        <end position="391"/>
    </location>
</feature>
<proteinExistence type="predicted"/>
<keyword evidence="2" id="KW-0472">Membrane</keyword>
<keyword evidence="3" id="KW-0732">Signal</keyword>
<evidence type="ECO:0000256" key="3">
    <source>
        <dbReference type="SAM" id="SignalP"/>
    </source>
</evidence>
<dbReference type="EMBL" id="JACOQK010000001">
    <property type="protein sequence ID" value="MBC5787933.1"/>
    <property type="molecule type" value="Genomic_DNA"/>
</dbReference>
<dbReference type="RefSeq" id="WP_186996679.1">
    <property type="nucleotide sequence ID" value="NZ_JACOQK010000001.1"/>
</dbReference>
<protein>
    <recommendedName>
        <fullName evidence="6">Gram-positive cocci surface proteins LPxTG domain-containing protein</fullName>
    </recommendedName>
</protein>
<name>A0ABR7IS55_9CLOT</name>
<gene>
    <name evidence="4" type="ORF">H8Z77_07885</name>
</gene>
<evidence type="ECO:0008006" key="6">
    <source>
        <dbReference type="Google" id="ProtNLM"/>
    </source>
</evidence>
<evidence type="ECO:0000256" key="2">
    <source>
        <dbReference type="SAM" id="Phobius"/>
    </source>
</evidence>
<dbReference type="Proteomes" id="UP000649151">
    <property type="component" value="Unassembled WGS sequence"/>
</dbReference>
<feature type="signal peptide" evidence="3">
    <location>
        <begin position="1"/>
        <end position="31"/>
    </location>
</feature>
<feature type="chain" id="PRO_5046500701" description="Gram-positive cocci surface proteins LPxTG domain-containing protein" evidence="3">
    <location>
        <begin position="32"/>
        <end position="424"/>
    </location>
</feature>
<sequence length="424" mass="46757">MKFQKSMKKKIGAILLAGVMALAAFPLTTLAAEGNQFLPPDFTKAEMEETIKEYVNYTQFTEFTSDAERADHFFEEVPPAADAFQVTKMKGNDQVYDQKYYQPENYQYVIPYDDFAAITAQYYKSVPDMTGVDLGILGEYHAELDSFVIPEAGIGDAPYLTELVGIQPVVGTETYVEIYAKVSNKTADQNPNMDNESEYTKCVLTVAQNGEDWKYISFQPVDQFPSLDYMPTSIAYDPETNIIITADESIVPEGTTMNSRQITEGNDYEMVKSAIDADHFTLYDISLMNNGEEIQPKGEVAIAAPLPEGYDPSRTKVYRIDSQGAATEVESVMIDVVEDFPFIGFDASHFSLYAIAETSETIKPNPDPVPEAKPEQPTGKPGTNTSNIPATGDHAPFVGIAMLLGGAILLTVGTREKRIGNNTK</sequence>
<reference evidence="4 5" key="1">
    <citation type="submission" date="2020-08" db="EMBL/GenBank/DDBJ databases">
        <title>Genome public.</title>
        <authorList>
            <person name="Liu C."/>
            <person name="Sun Q."/>
        </authorList>
    </citation>
    <scope>NUCLEOTIDE SEQUENCE [LARGE SCALE GENOMIC DNA]</scope>
    <source>
        <strain evidence="4 5">NSJ-27</strain>
    </source>
</reference>
<keyword evidence="2" id="KW-0812">Transmembrane</keyword>
<keyword evidence="2" id="KW-1133">Transmembrane helix</keyword>
<keyword evidence="5" id="KW-1185">Reference proteome</keyword>
<evidence type="ECO:0000256" key="1">
    <source>
        <dbReference type="SAM" id="MobiDB-lite"/>
    </source>
</evidence>